<accession>A0A2P8E165</accession>
<evidence type="ECO:0000313" key="3">
    <source>
        <dbReference type="EMBL" id="PSL03224.1"/>
    </source>
</evidence>
<dbReference type="OrthoDB" id="3742379at2"/>
<protein>
    <recommendedName>
        <fullName evidence="5">Enoyl reductase</fullName>
    </recommendedName>
</protein>
<feature type="region of interest" description="Disordered" evidence="1">
    <location>
        <begin position="317"/>
        <end position="336"/>
    </location>
</feature>
<comment type="caution">
    <text evidence="3">The sequence shown here is derived from an EMBL/GenBank/DDBJ whole genome shotgun (WGS) entry which is preliminary data.</text>
</comment>
<gene>
    <name evidence="3" type="ORF">CLV30_108136</name>
</gene>
<sequence length="355" mass="37065">MHRSARIAVSVSAAALAAAVAAPLPAGARDDGTGGEGTGNGYEVGVEVTISGDGAPGTGGTIEVSLPPVCWWEPIPSNVADPPVDATDPKSVYEWFKDILPHLSGHAASGRLAFPDTQVFKDAIKREKAGEDITWYQISSNSKDVKPCSPEVHDVPPQRGDEVAQIYAPFVAGEPPEPAVDPETLAIEARELMVIDEPDVERNPKIDGSGPVGATFVNIPTWFWVTDPEMVGGAEGTRTIRAEVLGTGVWAEVTAETGGLSVAYPGGSQQCPPEVALREWSPGSSDAAGCTVSFPRASVGFPDGYPVEASTQWNATWEGETGDGESVGGELDPLQRSTTVNVPVAEVQTLVQGAR</sequence>
<evidence type="ECO:0000313" key="4">
    <source>
        <dbReference type="Proteomes" id="UP000243528"/>
    </source>
</evidence>
<proteinExistence type="predicted"/>
<evidence type="ECO:0000256" key="2">
    <source>
        <dbReference type="SAM" id="SignalP"/>
    </source>
</evidence>
<dbReference type="AlphaFoldDB" id="A0A2P8E165"/>
<feature type="signal peptide" evidence="2">
    <location>
        <begin position="1"/>
        <end position="28"/>
    </location>
</feature>
<dbReference type="EMBL" id="PYGE01000008">
    <property type="protein sequence ID" value="PSL03224.1"/>
    <property type="molecule type" value="Genomic_DNA"/>
</dbReference>
<evidence type="ECO:0000256" key="1">
    <source>
        <dbReference type="SAM" id="MobiDB-lite"/>
    </source>
</evidence>
<feature type="chain" id="PRO_5015140670" description="Enoyl reductase" evidence="2">
    <location>
        <begin position="29"/>
        <end position="355"/>
    </location>
</feature>
<name>A0A2P8E165_9ACTN</name>
<keyword evidence="4" id="KW-1185">Reference proteome</keyword>
<evidence type="ECO:0008006" key="5">
    <source>
        <dbReference type="Google" id="ProtNLM"/>
    </source>
</evidence>
<dbReference type="Proteomes" id="UP000243528">
    <property type="component" value="Unassembled WGS sequence"/>
</dbReference>
<reference evidence="3 4" key="1">
    <citation type="submission" date="2018-03" db="EMBL/GenBank/DDBJ databases">
        <title>Genomic Encyclopedia of Archaeal and Bacterial Type Strains, Phase II (KMG-II): from individual species to whole genera.</title>
        <authorList>
            <person name="Goeker M."/>
        </authorList>
    </citation>
    <scope>NUCLEOTIDE SEQUENCE [LARGE SCALE GENOMIC DNA]</scope>
    <source>
        <strain evidence="3 4">DSM 45211</strain>
    </source>
</reference>
<organism evidence="3 4">
    <name type="scientific">Haloactinopolyspora alba</name>
    <dbReference type="NCBI Taxonomy" id="648780"/>
    <lineage>
        <taxon>Bacteria</taxon>
        <taxon>Bacillati</taxon>
        <taxon>Actinomycetota</taxon>
        <taxon>Actinomycetes</taxon>
        <taxon>Jiangellales</taxon>
        <taxon>Jiangellaceae</taxon>
        <taxon>Haloactinopolyspora</taxon>
    </lineage>
</organism>
<keyword evidence="2" id="KW-0732">Signal</keyword>